<dbReference type="CDD" id="cd03786">
    <property type="entry name" value="GTB_UDP-GlcNAc_2-Epimerase"/>
    <property type="match status" value="1"/>
</dbReference>
<evidence type="ECO:0000313" key="7">
    <source>
        <dbReference type="Proteomes" id="UP000636505"/>
    </source>
</evidence>
<dbReference type="InterPro" id="IPR029767">
    <property type="entry name" value="WecB-like"/>
</dbReference>
<comment type="caution">
    <text evidence="6">The sequence shown here is derived from an EMBL/GenBank/DDBJ whole genome shotgun (WGS) entry which is preliminary data.</text>
</comment>
<keyword evidence="7" id="KW-1185">Reference proteome</keyword>
<reference evidence="6" key="1">
    <citation type="submission" date="2020-10" db="EMBL/GenBank/DDBJ databases">
        <authorList>
            <person name="Castelo-Branco R."/>
            <person name="Eusebio N."/>
            <person name="Adriana R."/>
            <person name="Vieira A."/>
            <person name="Brugerolle De Fraissinette N."/>
            <person name="Rezende De Castro R."/>
            <person name="Schneider M.P."/>
            <person name="Vasconcelos V."/>
            <person name="Leao P.N."/>
        </authorList>
    </citation>
    <scope>NUCLEOTIDE SEQUENCE</scope>
    <source>
        <strain evidence="6">LEGE 07310</strain>
    </source>
</reference>
<protein>
    <recommendedName>
        <fullName evidence="3">UDP-N-acetylglucosamine 2-epimerase (non-hydrolyzing)</fullName>
        <ecNumber evidence="3">5.1.3.14</ecNumber>
    </recommendedName>
</protein>
<dbReference type="Proteomes" id="UP000636505">
    <property type="component" value="Unassembled WGS sequence"/>
</dbReference>
<evidence type="ECO:0000256" key="1">
    <source>
        <dbReference type="ARBA" id="ARBA00023235"/>
    </source>
</evidence>
<dbReference type="EMBL" id="JADEXG010000012">
    <property type="protein sequence ID" value="MBE9077122.1"/>
    <property type="molecule type" value="Genomic_DNA"/>
</dbReference>
<evidence type="ECO:0000313" key="6">
    <source>
        <dbReference type="EMBL" id="MBE9077122.1"/>
    </source>
</evidence>
<dbReference type="GO" id="GO:0008761">
    <property type="term" value="F:UDP-N-acetylglucosamine 2-epimerase activity"/>
    <property type="evidence" value="ECO:0007669"/>
    <property type="project" value="UniProtKB-EC"/>
</dbReference>
<dbReference type="PANTHER" id="PTHR43174:SF2">
    <property type="entry name" value="UDP-N-ACETYLGLUCOSAMINE 2-EPIMERASE"/>
    <property type="match status" value="1"/>
</dbReference>
<dbReference type="EC" id="5.1.3.14" evidence="3"/>
<dbReference type="SUPFAM" id="SSF53756">
    <property type="entry name" value="UDP-Glycosyltransferase/glycogen phosphorylase"/>
    <property type="match status" value="1"/>
</dbReference>
<sequence length="384" mass="41812">MTDSPIRPSSDAPIRAPIRICITLGTRPEAVKLAPVIRQFRQSSQFEAQVVLTGQHREMVAQVMQLFDLQADRDLEIMQPQQSLTDITCRSLQGLESLFQQLRPQLVLVQGDTTTAFAAALAAFYQKIPVGHVEAGLRTDNILNPYPEEANRRLISQIATLHFAPTATSVQNLKASGVTTQIHQTGNTVIDALLTVADHSPDCSIPGLDWSQHRVILSTVHRRENWGAPLDQIIQSFLGILEQFPDTALLLPLHRNPTVREPLTAALGNYPRAFLTEPLDYAQLVGAIQRCYMLLTDSGGLQEEAPGLGKPVLVLRETTERPEAVAAGTAKLVGTSPAQVIAAAAELLEDEAAYKAMAKAINPFGDGHAAERIRQVVAAHFGLI</sequence>
<proteinExistence type="inferred from homology"/>
<evidence type="ECO:0000259" key="5">
    <source>
        <dbReference type="Pfam" id="PF02350"/>
    </source>
</evidence>
<comment type="similarity">
    <text evidence="2 4">Belongs to the UDP-N-acetylglucosamine 2-epimerase family.</text>
</comment>
<dbReference type="RefSeq" id="WP_193905782.1">
    <property type="nucleotide sequence ID" value="NZ_JADEXG010000012.1"/>
</dbReference>
<accession>A0A8J7DB22</accession>
<dbReference type="AlphaFoldDB" id="A0A8J7DB22"/>
<keyword evidence="1 4" id="KW-0413">Isomerase</keyword>
<evidence type="ECO:0000256" key="3">
    <source>
        <dbReference type="ARBA" id="ARBA00038858"/>
    </source>
</evidence>
<feature type="domain" description="UDP-N-acetylglucosamine 2-epimerase" evidence="5">
    <location>
        <begin position="39"/>
        <end position="377"/>
    </location>
</feature>
<name>A0A8J7DB22_9CYAN</name>
<evidence type="ECO:0000256" key="2">
    <source>
        <dbReference type="ARBA" id="ARBA00038209"/>
    </source>
</evidence>
<dbReference type="Gene3D" id="3.40.50.2000">
    <property type="entry name" value="Glycogen Phosphorylase B"/>
    <property type="match status" value="2"/>
</dbReference>
<dbReference type="Pfam" id="PF02350">
    <property type="entry name" value="Epimerase_2"/>
    <property type="match status" value="1"/>
</dbReference>
<gene>
    <name evidence="6" type="primary">wecB</name>
    <name evidence="6" type="ORF">IQ241_07390</name>
</gene>
<dbReference type="PANTHER" id="PTHR43174">
    <property type="entry name" value="UDP-N-ACETYLGLUCOSAMINE 2-EPIMERASE"/>
    <property type="match status" value="1"/>
</dbReference>
<dbReference type="NCBIfam" id="TIGR00236">
    <property type="entry name" value="wecB"/>
    <property type="match status" value="1"/>
</dbReference>
<evidence type="ECO:0000256" key="4">
    <source>
        <dbReference type="RuleBase" id="RU003513"/>
    </source>
</evidence>
<organism evidence="6 7">
    <name type="scientific">Vasconcelosia minhoensis LEGE 07310</name>
    <dbReference type="NCBI Taxonomy" id="915328"/>
    <lineage>
        <taxon>Bacteria</taxon>
        <taxon>Bacillati</taxon>
        <taxon>Cyanobacteriota</taxon>
        <taxon>Cyanophyceae</taxon>
        <taxon>Nodosilineales</taxon>
        <taxon>Cymatolegaceae</taxon>
        <taxon>Vasconcelosia</taxon>
        <taxon>Vasconcelosia minhoensis</taxon>
    </lineage>
</organism>
<dbReference type="InterPro" id="IPR003331">
    <property type="entry name" value="UDP_GlcNAc_Epimerase_2_dom"/>
</dbReference>